<organism evidence="1 2">
    <name type="scientific">Paracoccus cavernae</name>
    <dbReference type="NCBI Taxonomy" id="1571207"/>
    <lineage>
        <taxon>Bacteria</taxon>
        <taxon>Pseudomonadati</taxon>
        <taxon>Pseudomonadota</taxon>
        <taxon>Alphaproteobacteria</taxon>
        <taxon>Rhodobacterales</taxon>
        <taxon>Paracoccaceae</taxon>
        <taxon>Paracoccus</taxon>
    </lineage>
</organism>
<evidence type="ECO:0000313" key="2">
    <source>
        <dbReference type="Proteomes" id="UP001243846"/>
    </source>
</evidence>
<sequence>MRTKNTPAEELGLIGADDEAIIAGMVAHPVLVERPFVATPKGCGCAGRWNASPKCCKAFPQSPRVLIRAGNSGKPPCPISKPSAPPT</sequence>
<proteinExistence type="predicted"/>
<comment type="caution">
    <text evidence="1">The sequence shown here is derived from an EMBL/GenBank/DDBJ whole genome shotgun (WGS) entry which is preliminary data.</text>
</comment>
<dbReference type="Proteomes" id="UP001243846">
    <property type="component" value="Unassembled WGS sequence"/>
</dbReference>
<dbReference type="EMBL" id="JAUFRC010000001">
    <property type="protein sequence ID" value="MDN3712408.1"/>
    <property type="molecule type" value="Genomic_DNA"/>
</dbReference>
<protein>
    <submittedName>
        <fullName evidence="1">Uncharacterized protein</fullName>
    </submittedName>
</protein>
<accession>A0ABT8D6L7</accession>
<keyword evidence="2" id="KW-1185">Reference proteome</keyword>
<gene>
    <name evidence="1" type="ORF">QWZ10_12775</name>
</gene>
<name>A0ABT8D6L7_9RHOB</name>
<evidence type="ECO:0000313" key="1">
    <source>
        <dbReference type="EMBL" id="MDN3712408.1"/>
    </source>
</evidence>
<reference evidence="2" key="1">
    <citation type="journal article" date="2019" name="Int. J. Syst. Evol. Microbiol.">
        <title>The Global Catalogue of Microorganisms (GCM) 10K type strain sequencing project: providing services to taxonomists for standard genome sequencing and annotation.</title>
        <authorList>
            <consortium name="The Broad Institute Genomics Platform"/>
            <consortium name="The Broad Institute Genome Sequencing Center for Infectious Disease"/>
            <person name="Wu L."/>
            <person name="Ma J."/>
        </authorList>
    </citation>
    <scope>NUCLEOTIDE SEQUENCE [LARGE SCALE GENOMIC DNA]</scope>
    <source>
        <strain evidence="2">CECT 8482</strain>
    </source>
</reference>